<accession>A0A8X6N424</accession>
<gene>
    <name evidence="1" type="ORF">NPIL_374951</name>
</gene>
<proteinExistence type="predicted"/>
<dbReference type="AlphaFoldDB" id="A0A8X6N424"/>
<dbReference type="EMBL" id="BMAW01099898">
    <property type="protein sequence ID" value="GFS92344.1"/>
    <property type="molecule type" value="Genomic_DNA"/>
</dbReference>
<protein>
    <submittedName>
        <fullName evidence="1">Uncharacterized protein</fullName>
    </submittedName>
</protein>
<evidence type="ECO:0000313" key="2">
    <source>
        <dbReference type="Proteomes" id="UP000887013"/>
    </source>
</evidence>
<comment type="caution">
    <text evidence="1">The sequence shown here is derived from an EMBL/GenBank/DDBJ whole genome shotgun (WGS) entry which is preliminary data.</text>
</comment>
<name>A0A8X6N424_NEPPI</name>
<organism evidence="1 2">
    <name type="scientific">Nephila pilipes</name>
    <name type="common">Giant wood spider</name>
    <name type="synonym">Nephila maculata</name>
    <dbReference type="NCBI Taxonomy" id="299642"/>
    <lineage>
        <taxon>Eukaryota</taxon>
        <taxon>Metazoa</taxon>
        <taxon>Ecdysozoa</taxon>
        <taxon>Arthropoda</taxon>
        <taxon>Chelicerata</taxon>
        <taxon>Arachnida</taxon>
        <taxon>Araneae</taxon>
        <taxon>Araneomorphae</taxon>
        <taxon>Entelegynae</taxon>
        <taxon>Araneoidea</taxon>
        <taxon>Nephilidae</taxon>
        <taxon>Nephila</taxon>
    </lineage>
</organism>
<dbReference type="Proteomes" id="UP000887013">
    <property type="component" value="Unassembled WGS sequence"/>
</dbReference>
<evidence type="ECO:0000313" key="1">
    <source>
        <dbReference type="EMBL" id="GFS92344.1"/>
    </source>
</evidence>
<keyword evidence="2" id="KW-1185">Reference proteome</keyword>
<sequence>MKIDEALYSSRPCSSMHRFDDHRFSEPRPMNSPVALSKEVPGLFSFHEFAVAERVGVLGSKGLHQQMLLALSPALPSIRVIGAMTSYLLALA</sequence>
<reference evidence="1" key="1">
    <citation type="submission" date="2020-08" db="EMBL/GenBank/DDBJ databases">
        <title>Multicomponent nature underlies the extraordinary mechanical properties of spider dragline silk.</title>
        <authorList>
            <person name="Kono N."/>
            <person name="Nakamura H."/>
            <person name="Mori M."/>
            <person name="Yoshida Y."/>
            <person name="Ohtoshi R."/>
            <person name="Malay A.D."/>
            <person name="Moran D.A.P."/>
            <person name="Tomita M."/>
            <person name="Numata K."/>
            <person name="Arakawa K."/>
        </authorList>
    </citation>
    <scope>NUCLEOTIDE SEQUENCE</scope>
</reference>